<organism evidence="14">
    <name type="scientific">Attheya septentrionalis</name>
    <dbReference type="NCBI Taxonomy" id="420275"/>
    <lineage>
        <taxon>Eukaryota</taxon>
        <taxon>Sar</taxon>
        <taxon>Stramenopiles</taxon>
        <taxon>Ochrophyta</taxon>
        <taxon>Bacillariophyta</taxon>
        <taxon>Coscinodiscophyceae</taxon>
        <taxon>Chaetocerotophycidae</taxon>
        <taxon>Chaetocerotales</taxon>
        <taxon>Attheyaceae</taxon>
        <taxon>Attheya</taxon>
    </lineage>
</organism>
<keyword evidence="9" id="KW-0175">Coiled coil</keyword>
<evidence type="ECO:0000256" key="11">
    <source>
        <dbReference type="ARBA" id="ARBA00034776"/>
    </source>
</evidence>
<evidence type="ECO:0000256" key="10">
    <source>
        <dbReference type="ARBA" id="ARBA00023212"/>
    </source>
</evidence>
<evidence type="ECO:0000256" key="8">
    <source>
        <dbReference type="ARBA" id="ARBA00022990"/>
    </source>
</evidence>
<reference evidence="14" key="1">
    <citation type="submission" date="2021-01" db="EMBL/GenBank/DDBJ databases">
        <authorList>
            <person name="Corre E."/>
            <person name="Pelletier E."/>
            <person name="Niang G."/>
            <person name="Scheremetjew M."/>
            <person name="Finn R."/>
            <person name="Kale V."/>
            <person name="Holt S."/>
            <person name="Cochrane G."/>
            <person name="Meng A."/>
            <person name="Brown T."/>
            <person name="Cohen L."/>
        </authorList>
    </citation>
    <scope>NUCLEOTIDE SEQUENCE</scope>
    <source>
        <strain evidence="14">CCMP2084</strain>
    </source>
</reference>
<comment type="similarity">
    <text evidence="11">Belongs to the dynactin subunit 4 family.</text>
</comment>
<dbReference type="EMBL" id="HBHQ01014519">
    <property type="protein sequence ID" value="CAD9817850.1"/>
    <property type="molecule type" value="Transcribed_RNA"/>
</dbReference>
<comment type="subcellular location">
    <subcellularLocation>
        <location evidence="1">Cytoplasm</location>
        <location evidence="1">Cytoskeleton</location>
        <location evidence="1">Microtubule organizing center</location>
        <location evidence="1">Centrosome</location>
    </subcellularLocation>
    <subcellularLocation>
        <location evidence="2">Cytoplasm</location>
        <location evidence="2">Cytoskeleton</location>
        <location evidence="2">Stress fiber</location>
    </subcellularLocation>
    <subcellularLocation>
        <location evidence="3">Cytoplasm</location>
        <location evidence="3">Myofibril</location>
    </subcellularLocation>
</comment>
<evidence type="ECO:0000256" key="12">
    <source>
        <dbReference type="ARBA" id="ARBA00034864"/>
    </source>
</evidence>
<name>A0A7S2UH53_9STRA</name>
<sequence>MEAQVLYVDHAGHPAPLSLCYHATASRLLSSSIEHRAPPSTTTEVDSAYCPQCLTFHDAASALMLGRCPKPHCRSCPLCEAVLSIAILDDDDDTNESSSTTVCLYKCGYCQWTSQACGIVSTTTEPSESLDKTAIAALTEALGESLETRLSQDNAAPKDHVGTMIEEWRKQAKEEERRKRHGGIALAPSRGSAAKQGRPDSWSMETLEQQLKDRKEQQIVTSNAARLTVGTVKETAISSVSPEQIARQSVLSPKLPMTADELLPIPIALRAKKSRRCRAELAAGRPGILVKPKPNPLEGDSSLRSGHGQWWKKDSSAIHAVPRVRVVRDGSNFEGNHVFLLKVKNPTLGPVRLRFHKPNESVSLAASDIQHSSNGSIVLDQVTCDSIGQHKVTAQMHATCTQNLAPTESVELDPVEDAFLELGRGRNNDPVQVQTWMPRKGTSEGIQFLEQQRDSAWFQLVVTHPSSPMAYETNGKTLPIHLNALSLQLQVEVGNNSWESSLIKPKPPAEGEKHDFVSLDLILVWESPQT</sequence>
<evidence type="ECO:0000256" key="6">
    <source>
        <dbReference type="ARBA" id="ARBA00022553"/>
    </source>
</evidence>
<dbReference type="Pfam" id="PF05502">
    <property type="entry name" value="Dynactin_p62"/>
    <property type="match status" value="1"/>
</dbReference>
<evidence type="ECO:0000256" key="13">
    <source>
        <dbReference type="ARBA" id="ARBA00093507"/>
    </source>
</evidence>
<dbReference type="GO" id="GO:0005813">
    <property type="term" value="C:centrosome"/>
    <property type="evidence" value="ECO:0007669"/>
    <property type="project" value="UniProtKB-SubCell"/>
</dbReference>
<keyword evidence="7" id="KW-0832">Ubl conjugation</keyword>
<evidence type="ECO:0000256" key="3">
    <source>
        <dbReference type="ARBA" id="ARBA00004657"/>
    </source>
</evidence>
<dbReference type="GO" id="GO:0005869">
    <property type="term" value="C:dynactin complex"/>
    <property type="evidence" value="ECO:0007669"/>
    <property type="project" value="InterPro"/>
</dbReference>
<proteinExistence type="inferred from homology"/>
<evidence type="ECO:0000313" key="14">
    <source>
        <dbReference type="EMBL" id="CAD9817850.1"/>
    </source>
</evidence>
<keyword evidence="5" id="KW-1017">Isopeptide bond</keyword>
<gene>
    <name evidence="14" type="ORF">ASEP1449_LOCUS9682</name>
</gene>
<dbReference type="GO" id="GO:0001725">
    <property type="term" value="C:stress fiber"/>
    <property type="evidence" value="ECO:0007669"/>
    <property type="project" value="UniProtKB-SubCell"/>
</dbReference>
<keyword evidence="8" id="KW-0007">Acetylation</keyword>
<dbReference type="PANTHER" id="PTHR13034:SF2">
    <property type="entry name" value="DYNACTIN SUBUNIT 4"/>
    <property type="match status" value="1"/>
</dbReference>
<evidence type="ECO:0000256" key="4">
    <source>
        <dbReference type="ARBA" id="ARBA00022490"/>
    </source>
</evidence>
<dbReference type="PANTHER" id="PTHR13034">
    <property type="entry name" value="DYNACTIN P62 SUBUNIT"/>
    <property type="match status" value="1"/>
</dbReference>
<accession>A0A7S2UH53</accession>
<evidence type="ECO:0000256" key="1">
    <source>
        <dbReference type="ARBA" id="ARBA00004300"/>
    </source>
</evidence>
<dbReference type="InterPro" id="IPR008603">
    <property type="entry name" value="DCTN4"/>
</dbReference>
<evidence type="ECO:0000256" key="7">
    <source>
        <dbReference type="ARBA" id="ARBA00022843"/>
    </source>
</evidence>
<protein>
    <recommendedName>
        <fullName evidence="12">Dynactin subunit 4</fullName>
    </recommendedName>
</protein>
<dbReference type="AlphaFoldDB" id="A0A7S2UH53"/>
<evidence type="ECO:0000256" key="9">
    <source>
        <dbReference type="ARBA" id="ARBA00023054"/>
    </source>
</evidence>
<keyword evidence="10" id="KW-0206">Cytoskeleton</keyword>
<keyword evidence="6" id="KW-0597">Phosphoprotein</keyword>
<keyword evidence="4" id="KW-0963">Cytoplasm</keyword>
<evidence type="ECO:0000256" key="5">
    <source>
        <dbReference type="ARBA" id="ARBA00022499"/>
    </source>
</evidence>
<evidence type="ECO:0000256" key="2">
    <source>
        <dbReference type="ARBA" id="ARBA00004529"/>
    </source>
</evidence>
<comment type="subunit">
    <text evidence="13">Subunit of dynactin, a multiprotein complex part of a tripartite complex with dynein and a adapter, such as BICDL1, BICD2 or HOOK3. The dynactin complex is built around ACTR1A/ACTB filament and consists of an actin-related filament composed of a shoulder domain, a pointed end and a barbed end. Its length is defined by its flexible shoulder domain. The soulder is composed of 2 DCTN1 subunits, 4 DCTN2 and 2 DCTN3. The 4 DCNT2 (via N-terminus) bind the ACTR1A filament and act as molecular rulers to determine the length. The pointed end is important for binding dynein-dynactin cargo adapters. Consists of 4 subunits: ACTR10, DCNT4, DCTN5 and DCTN6. The barbed end is composed of a CAPZA1:CAPZB heterodimers, which binds ACTR1A/ACTB filament and dynactin and stabilizes dynactin. Interacts with ATP7B, but not ATP7A, in a copper-dependent manner. Interacts with ANK2; this interaction is required for localization at costameres. Interacts with N4BP2L1.</text>
</comment>